<feature type="region of interest" description="Disordered" evidence="1">
    <location>
        <begin position="169"/>
        <end position="195"/>
    </location>
</feature>
<evidence type="ECO:0000313" key="3">
    <source>
        <dbReference type="Proteomes" id="UP000054217"/>
    </source>
</evidence>
<organism evidence="2 3">
    <name type="scientific">Pisolithus tinctorius Marx 270</name>
    <dbReference type="NCBI Taxonomy" id="870435"/>
    <lineage>
        <taxon>Eukaryota</taxon>
        <taxon>Fungi</taxon>
        <taxon>Dikarya</taxon>
        <taxon>Basidiomycota</taxon>
        <taxon>Agaricomycotina</taxon>
        <taxon>Agaricomycetes</taxon>
        <taxon>Agaricomycetidae</taxon>
        <taxon>Boletales</taxon>
        <taxon>Sclerodermatineae</taxon>
        <taxon>Pisolithaceae</taxon>
        <taxon>Pisolithus</taxon>
    </lineage>
</organism>
<gene>
    <name evidence="2" type="ORF">M404DRAFT_25004</name>
</gene>
<dbReference type="EMBL" id="KN831965">
    <property type="protein sequence ID" value="KIO05704.1"/>
    <property type="molecule type" value="Genomic_DNA"/>
</dbReference>
<feature type="compositionally biased region" description="Polar residues" evidence="1">
    <location>
        <begin position="179"/>
        <end position="195"/>
    </location>
</feature>
<feature type="compositionally biased region" description="Low complexity" evidence="1">
    <location>
        <begin position="90"/>
        <end position="103"/>
    </location>
</feature>
<evidence type="ECO:0000256" key="1">
    <source>
        <dbReference type="SAM" id="MobiDB-lite"/>
    </source>
</evidence>
<reference evidence="3" key="2">
    <citation type="submission" date="2015-01" db="EMBL/GenBank/DDBJ databases">
        <title>Evolutionary Origins and Diversification of the Mycorrhizal Mutualists.</title>
        <authorList>
            <consortium name="DOE Joint Genome Institute"/>
            <consortium name="Mycorrhizal Genomics Consortium"/>
            <person name="Kohler A."/>
            <person name="Kuo A."/>
            <person name="Nagy L.G."/>
            <person name="Floudas D."/>
            <person name="Copeland A."/>
            <person name="Barry K.W."/>
            <person name="Cichocki N."/>
            <person name="Veneault-Fourrey C."/>
            <person name="LaButti K."/>
            <person name="Lindquist E.A."/>
            <person name="Lipzen A."/>
            <person name="Lundell T."/>
            <person name="Morin E."/>
            <person name="Murat C."/>
            <person name="Riley R."/>
            <person name="Ohm R."/>
            <person name="Sun H."/>
            <person name="Tunlid A."/>
            <person name="Henrissat B."/>
            <person name="Grigoriev I.V."/>
            <person name="Hibbett D.S."/>
            <person name="Martin F."/>
        </authorList>
    </citation>
    <scope>NUCLEOTIDE SEQUENCE [LARGE SCALE GENOMIC DNA]</scope>
    <source>
        <strain evidence="3">Marx 270</strain>
    </source>
</reference>
<keyword evidence="3" id="KW-1185">Reference proteome</keyword>
<protein>
    <submittedName>
        <fullName evidence="2">Uncharacterized protein</fullName>
    </submittedName>
</protein>
<dbReference type="HOGENOM" id="CLU_880328_0_0_1"/>
<reference evidence="2 3" key="1">
    <citation type="submission" date="2014-04" db="EMBL/GenBank/DDBJ databases">
        <authorList>
            <consortium name="DOE Joint Genome Institute"/>
            <person name="Kuo A."/>
            <person name="Kohler A."/>
            <person name="Costa M.D."/>
            <person name="Nagy L.G."/>
            <person name="Floudas D."/>
            <person name="Copeland A."/>
            <person name="Barry K.W."/>
            <person name="Cichocki N."/>
            <person name="Veneault-Fourrey C."/>
            <person name="LaButti K."/>
            <person name="Lindquist E.A."/>
            <person name="Lipzen A."/>
            <person name="Lundell T."/>
            <person name="Morin E."/>
            <person name="Murat C."/>
            <person name="Sun H."/>
            <person name="Tunlid A."/>
            <person name="Henrissat B."/>
            <person name="Grigoriev I.V."/>
            <person name="Hibbett D.S."/>
            <person name="Martin F."/>
            <person name="Nordberg H.P."/>
            <person name="Cantor M.N."/>
            <person name="Hua S.X."/>
        </authorList>
    </citation>
    <scope>NUCLEOTIDE SEQUENCE [LARGE SCALE GENOMIC DNA]</scope>
    <source>
        <strain evidence="2 3">Marx 270</strain>
    </source>
</reference>
<dbReference type="AlphaFoldDB" id="A0A0C3PD56"/>
<proteinExistence type="predicted"/>
<feature type="region of interest" description="Disordered" evidence="1">
    <location>
        <begin position="84"/>
        <end position="112"/>
    </location>
</feature>
<name>A0A0C3PD56_PISTI</name>
<accession>A0A0C3PD56</accession>
<sequence length="258" mass="27691">MLTTPPVDGDEYNLKHWLERWTSAWANIDSLAQEASSGQLEIPSTNKMVAKLLGEAQRDAKSISNEITHHLEAVKSKEVNDVSMGDSTAGMSGSQVQSHQGGSTLPKGKNKSKEVFDGVESLLLPPKPSQPMTAAKMPPCVFCKVDDTVKGPNLTNALTTLEALKKHQKAAANDPDVESQATLSQGTKCQSPQSPSTAYLTSLAHPLASSFNISHHLKATEESKLCNLRSLATLQAAIVSNAEEIAMLCKIALGRKEY</sequence>
<dbReference type="InParanoid" id="A0A0C3PD56"/>
<dbReference type="Proteomes" id="UP000054217">
    <property type="component" value="Unassembled WGS sequence"/>
</dbReference>
<evidence type="ECO:0000313" key="2">
    <source>
        <dbReference type="EMBL" id="KIO05704.1"/>
    </source>
</evidence>